<feature type="domain" description="Glycosyl transferase CAP10" evidence="2">
    <location>
        <begin position="452"/>
        <end position="531"/>
    </location>
</feature>
<proteinExistence type="predicted"/>
<dbReference type="Gene3D" id="3.40.50.300">
    <property type="entry name" value="P-loop containing nucleotide triphosphate hydrolases"/>
    <property type="match status" value="1"/>
</dbReference>
<dbReference type="SUPFAM" id="SSF52540">
    <property type="entry name" value="P-loop containing nucleoside triphosphate hydrolases"/>
    <property type="match status" value="1"/>
</dbReference>
<dbReference type="PANTHER" id="PTHR12203:SF35">
    <property type="entry name" value="PROTEIN O-GLUCOSYLTRANSFERASE 1"/>
    <property type="match status" value="1"/>
</dbReference>
<comment type="caution">
    <text evidence="3">The sequence shown here is derived from an EMBL/GenBank/DDBJ whole genome shotgun (WGS) entry which is preliminary data.</text>
</comment>
<keyword evidence="1 3" id="KW-0808">Transferase</keyword>
<dbReference type="RefSeq" id="WP_207470647.1">
    <property type="nucleotide sequence ID" value="NZ_JAFNAW010000048.1"/>
</dbReference>
<gene>
    <name evidence="3" type="ORF">ACFOD7_04675</name>
</gene>
<organism evidence="3 4">
    <name type="scientific">Paracoccus fontiphilus</name>
    <dbReference type="NCBI Taxonomy" id="1815556"/>
    <lineage>
        <taxon>Bacteria</taxon>
        <taxon>Pseudomonadati</taxon>
        <taxon>Pseudomonadota</taxon>
        <taxon>Alphaproteobacteria</taxon>
        <taxon>Rhodobacterales</taxon>
        <taxon>Paracoccaceae</taxon>
        <taxon>Paracoccus</taxon>
    </lineage>
</organism>
<evidence type="ECO:0000256" key="1">
    <source>
        <dbReference type="ARBA" id="ARBA00022679"/>
    </source>
</evidence>
<dbReference type="GO" id="GO:0016740">
    <property type="term" value="F:transferase activity"/>
    <property type="evidence" value="ECO:0007669"/>
    <property type="project" value="UniProtKB-KW"/>
</dbReference>
<sequence>MARKFFQIGYNKCGTTFIARLFGMNGYPAVHWAEGALAEDIAWSKLAGVRPLQPWADTTVAFTDMESVRYLNMPVVEAFKEYRFLDESYPGSVFLLNTRNVEDWVISRYMHRGGGYARAYARIRGVGVGDLADLWAAEWDAHLAACRTYFAGRPEFVEIDIDRAAPGDYRDALAPWFDLPQCPPRPGAGAKVRREGYLAGLSQMLTEAPADVAQADRDRVSATIVRTALPAASAAGDHRAVSNHFAVVDLDKGEVRDRNGDPLPLRPGPDGFFHAKPGLPRLLRIATTANDIAQAADGGVYAIDMQPGLTGGGTGPVLAPCRRAGAANVFLWPMPWLHRLGNDGYLGRPGRIDSPFAEKLDRAVWRGDLSGHVAGQDGQPRRPVHDVVSDILAGGPQADLYAATRVALTLRHLGSPDIDAGLTPDARGTRALDRAGLSHLIAARKGDDFLLSHRYLICLGATSGAEDFLPLANSHAVVLLEEDGWETFARGLFQPWQHYIPLEPGAGDLPDRLAWARANPDECQRISARARALCAVLADPEARRQQLAGILRAYRLHGSGTPAADAGLSRKGAAHEIP</sequence>
<reference evidence="4" key="1">
    <citation type="journal article" date="2019" name="Int. J. Syst. Evol. Microbiol.">
        <title>The Global Catalogue of Microorganisms (GCM) 10K type strain sequencing project: providing services to taxonomists for standard genome sequencing and annotation.</title>
        <authorList>
            <consortium name="The Broad Institute Genomics Platform"/>
            <consortium name="The Broad Institute Genome Sequencing Center for Infectious Disease"/>
            <person name="Wu L."/>
            <person name="Ma J."/>
        </authorList>
    </citation>
    <scope>NUCLEOTIDE SEQUENCE [LARGE SCALE GENOMIC DNA]</scope>
    <source>
        <strain evidence="4">KCTC 52239</strain>
    </source>
</reference>
<dbReference type="InterPro" id="IPR006598">
    <property type="entry name" value="CAP10"/>
</dbReference>
<accession>A0ABV7I9M6</accession>
<evidence type="ECO:0000259" key="2">
    <source>
        <dbReference type="Pfam" id="PF05686"/>
    </source>
</evidence>
<evidence type="ECO:0000313" key="3">
    <source>
        <dbReference type="EMBL" id="MFC3167339.1"/>
    </source>
</evidence>
<dbReference type="Pfam" id="PF05686">
    <property type="entry name" value="Glyco_transf_90"/>
    <property type="match status" value="1"/>
</dbReference>
<dbReference type="EMBL" id="JBHRTE010000023">
    <property type="protein sequence ID" value="MFC3167339.1"/>
    <property type="molecule type" value="Genomic_DNA"/>
</dbReference>
<dbReference type="InterPro" id="IPR051091">
    <property type="entry name" value="O-Glucosyltr/Glycosyltrsf_90"/>
</dbReference>
<name>A0ABV7I9M6_9RHOB</name>
<dbReference type="PANTHER" id="PTHR12203">
    <property type="entry name" value="KDEL LYS-ASP-GLU-LEU CONTAINING - RELATED"/>
    <property type="match status" value="1"/>
</dbReference>
<dbReference type="Proteomes" id="UP001595557">
    <property type="component" value="Unassembled WGS sequence"/>
</dbReference>
<evidence type="ECO:0000313" key="4">
    <source>
        <dbReference type="Proteomes" id="UP001595557"/>
    </source>
</evidence>
<protein>
    <submittedName>
        <fullName evidence="3">Glycosyl transferase family 90</fullName>
    </submittedName>
</protein>
<keyword evidence="4" id="KW-1185">Reference proteome</keyword>
<dbReference type="InterPro" id="IPR027417">
    <property type="entry name" value="P-loop_NTPase"/>
</dbReference>